<organism evidence="23 24">
    <name type="scientific">Nelumbo nucifera</name>
    <name type="common">Sacred lotus</name>
    <dbReference type="NCBI Taxonomy" id="4432"/>
    <lineage>
        <taxon>Eukaryota</taxon>
        <taxon>Viridiplantae</taxon>
        <taxon>Streptophyta</taxon>
        <taxon>Embryophyta</taxon>
        <taxon>Tracheophyta</taxon>
        <taxon>Spermatophyta</taxon>
        <taxon>Magnoliopsida</taxon>
        <taxon>Proteales</taxon>
        <taxon>Nelumbonaceae</taxon>
        <taxon>Nelumbo</taxon>
    </lineage>
</organism>
<comment type="catalytic activity">
    <reaction evidence="15">
        <text>L-threonyl-[protein] + ATP = O-phospho-L-threonyl-[protein] + ADP + H(+)</text>
        <dbReference type="Rhea" id="RHEA:46608"/>
        <dbReference type="Rhea" id="RHEA-COMP:11060"/>
        <dbReference type="Rhea" id="RHEA-COMP:11605"/>
        <dbReference type="ChEBI" id="CHEBI:15378"/>
        <dbReference type="ChEBI" id="CHEBI:30013"/>
        <dbReference type="ChEBI" id="CHEBI:30616"/>
        <dbReference type="ChEBI" id="CHEBI:61977"/>
        <dbReference type="ChEBI" id="CHEBI:456216"/>
        <dbReference type="EC" id="2.7.11.1"/>
    </reaction>
</comment>
<evidence type="ECO:0000259" key="21">
    <source>
        <dbReference type="PROSITE" id="PS50011"/>
    </source>
</evidence>
<evidence type="ECO:0000256" key="5">
    <source>
        <dbReference type="ARBA" id="ARBA00022692"/>
    </source>
</evidence>
<dbReference type="SUPFAM" id="SSF50985">
    <property type="entry name" value="RCC1/BLIP-II"/>
    <property type="match status" value="1"/>
</dbReference>
<dbReference type="eggNOG" id="ENOG502QUN0">
    <property type="taxonomic scope" value="Eukaryota"/>
</dbReference>
<dbReference type="InterPro" id="IPR017441">
    <property type="entry name" value="Protein_kinase_ATP_BS"/>
</dbReference>
<dbReference type="InParanoid" id="A0A1U7ZP73"/>
<keyword evidence="7 18" id="KW-0547">Nucleotide-binding</keyword>
<dbReference type="GO" id="GO:0004674">
    <property type="term" value="F:protein serine/threonine kinase activity"/>
    <property type="evidence" value="ECO:0007669"/>
    <property type="project" value="UniProtKB-KW"/>
</dbReference>
<keyword evidence="6 20" id="KW-0732">Signal</keyword>
<evidence type="ECO:0000256" key="14">
    <source>
        <dbReference type="ARBA" id="ARBA00023180"/>
    </source>
</evidence>
<dbReference type="PROSITE" id="PS50050">
    <property type="entry name" value="TNFR_NGFR_2"/>
    <property type="match status" value="1"/>
</dbReference>
<dbReference type="OMA" id="VDCWDIV"/>
<evidence type="ECO:0000256" key="15">
    <source>
        <dbReference type="ARBA" id="ARBA00047899"/>
    </source>
</evidence>
<dbReference type="InterPro" id="IPR000719">
    <property type="entry name" value="Prot_kinase_dom"/>
</dbReference>
<protein>
    <recommendedName>
        <fullName evidence="2">non-specific serine/threonine protein kinase</fullName>
        <ecNumber evidence="2">2.7.11.1</ecNumber>
    </recommendedName>
</protein>
<dbReference type="PROSITE" id="PS50011">
    <property type="entry name" value="PROTEIN_KINASE_DOM"/>
    <property type="match status" value="1"/>
</dbReference>
<dbReference type="PROSITE" id="PS00108">
    <property type="entry name" value="PROTEIN_KINASE_ST"/>
    <property type="match status" value="1"/>
</dbReference>
<dbReference type="AlphaFoldDB" id="A0A1U7ZP73"/>
<evidence type="ECO:0000256" key="18">
    <source>
        <dbReference type="PROSITE-ProRule" id="PRU10141"/>
    </source>
</evidence>
<comment type="subcellular location">
    <subcellularLocation>
        <location evidence="1">Membrane</location>
        <topology evidence="1">Single-pass type I membrane protein</topology>
    </subcellularLocation>
</comment>
<dbReference type="SUPFAM" id="SSF56112">
    <property type="entry name" value="Protein kinase-like (PK-like)"/>
    <property type="match status" value="1"/>
</dbReference>
<evidence type="ECO:0000313" key="24">
    <source>
        <dbReference type="RefSeq" id="XP_010253637.1"/>
    </source>
</evidence>
<dbReference type="Gene3D" id="2.130.10.30">
    <property type="entry name" value="Regulator of chromosome condensation 1/beta-lactamase-inhibitor protein II"/>
    <property type="match status" value="1"/>
</dbReference>
<dbReference type="KEGG" id="nnu:104594832"/>
<dbReference type="Gene3D" id="3.30.200.20">
    <property type="entry name" value="Phosphorylase Kinase, domain 1"/>
    <property type="match status" value="1"/>
</dbReference>
<dbReference type="PROSITE" id="PS00107">
    <property type="entry name" value="PROTEIN_KINASE_ATP"/>
    <property type="match status" value="1"/>
</dbReference>
<feature type="binding site" evidence="18">
    <location>
        <position position="553"/>
    </location>
    <ligand>
        <name>ATP</name>
        <dbReference type="ChEBI" id="CHEBI:30616"/>
    </ligand>
</feature>
<keyword evidence="4" id="KW-0808">Transferase</keyword>
<dbReference type="InterPro" id="IPR001368">
    <property type="entry name" value="TNFR/NGFR_Cys_rich_reg"/>
</dbReference>
<dbReference type="InterPro" id="IPR001245">
    <property type="entry name" value="Ser-Thr/Tyr_kinase_cat_dom"/>
</dbReference>
<dbReference type="EC" id="2.7.11.1" evidence="2"/>
<evidence type="ECO:0000259" key="22">
    <source>
        <dbReference type="PROSITE" id="PS50050"/>
    </source>
</evidence>
<proteinExistence type="predicted"/>
<comment type="caution">
    <text evidence="17">Lacks conserved residue(s) required for the propagation of feature annotation.</text>
</comment>
<evidence type="ECO:0000256" key="9">
    <source>
        <dbReference type="ARBA" id="ARBA00022840"/>
    </source>
</evidence>
<evidence type="ECO:0000256" key="6">
    <source>
        <dbReference type="ARBA" id="ARBA00022729"/>
    </source>
</evidence>
<dbReference type="GO" id="GO:0016020">
    <property type="term" value="C:membrane"/>
    <property type="evidence" value="ECO:0007669"/>
    <property type="project" value="UniProtKB-SubCell"/>
</dbReference>
<dbReference type="GO" id="GO:0004672">
    <property type="term" value="F:protein kinase activity"/>
    <property type="evidence" value="ECO:0000318"/>
    <property type="project" value="GO_Central"/>
</dbReference>
<dbReference type="InterPro" id="IPR009091">
    <property type="entry name" value="RCC1/BLIP-II"/>
</dbReference>
<dbReference type="RefSeq" id="XP_010253637.1">
    <property type="nucleotide sequence ID" value="XM_010255335.2"/>
</dbReference>
<evidence type="ECO:0000256" key="3">
    <source>
        <dbReference type="ARBA" id="ARBA00022527"/>
    </source>
</evidence>
<evidence type="ECO:0000256" key="1">
    <source>
        <dbReference type="ARBA" id="ARBA00004479"/>
    </source>
</evidence>
<dbReference type="InterPro" id="IPR008271">
    <property type="entry name" value="Ser/Thr_kinase_AS"/>
</dbReference>
<dbReference type="PANTHER" id="PTHR47460">
    <property type="entry name" value="SERINE/THREONINE-PROTEIN KINASE-LIKE PROTEIN ACR4"/>
    <property type="match status" value="1"/>
</dbReference>
<dbReference type="GO" id="GO:0005524">
    <property type="term" value="F:ATP binding"/>
    <property type="evidence" value="ECO:0007669"/>
    <property type="project" value="UniProtKB-UniRule"/>
</dbReference>
<feature type="repeat" description="TNFR-Cys" evidence="17">
    <location>
        <begin position="347"/>
        <end position="402"/>
    </location>
</feature>
<dbReference type="InterPro" id="IPR011009">
    <property type="entry name" value="Kinase-like_dom_sf"/>
</dbReference>
<evidence type="ECO:0000256" key="2">
    <source>
        <dbReference type="ARBA" id="ARBA00012513"/>
    </source>
</evidence>
<dbReference type="FunCoup" id="A0A1U7ZP73">
    <property type="interactions" value="438"/>
</dbReference>
<dbReference type="Proteomes" id="UP000189703">
    <property type="component" value="Unplaced"/>
</dbReference>
<evidence type="ECO:0000256" key="10">
    <source>
        <dbReference type="ARBA" id="ARBA00022989"/>
    </source>
</evidence>
<reference evidence="24" key="1">
    <citation type="submission" date="2025-08" db="UniProtKB">
        <authorList>
            <consortium name="RefSeq"/>
        </authorList>
    </citation>
    <scope>IDENTIFICATION</scope>
</reference>
<keyword evidence="12 17" id="KW-1015">Disulfide bond</keyword>
<keyword evidence="10 19" id="KW-1133">Transmembrane helix</keyword>
<dbReference type="FunFam" id="1.10.510.10:FF:000940">
    <property type="entry name" value="Serine/threonine-protein kinase-like protein CCR1"/>
    <property type="match status" value="1"/>
</dbReference>
<dbReference type="GeneID" id="104594832"/>
<dbReference type="OrthoDB" id="61110at2759"/>
<feature type="chain" id="PRO_5010525902" description="non-specific serine/threonine protein kinase" evidence="20">
    <location>
        <begin position="33"/>
        <end position="781"/>
    </location>
</feature>
<feature type="disulfide bond" evidence="17">
    <location>
        <begin position="384"/>
        <end position="402"/>
    </location>
</feature>
<keyword evidence="14" id="KW-0325">Glycoprotein</keyword>
<feature type="transmembrane region" description="Helical" evidence="19">
    <location>
        <begin position="439"/>
        <end position="463"/>
    </location>
</feature>
<feature type="domain" description="TNFR-Cys" evidence="22">
    <location>
        <begin position="347"/>
        <end position="402"/>
    </location>
</feature>
<gene>
    <name evidence="24" type="primary">LOC104594832</name>
</gene>
<keyword evidence="11 19" id="KW-0472">Membrane</keyword>
<dbReference type="FunFam" id="3.30.200.20:FF:000357">
    <property type="entry name" value="serine/threonine-protein kinase-like protein CCR1"/>
    <property type="match status" value="1"/>
</dbReference>
<evidence type="ECO:0000256" key="7">
    <source>
        <dbReference type="ARBA" id="ARBA00022741"/>
    </source>
</evidence>
<keyword evidence="5 19" id="KW-0812">Transmembrane</keyword>
<keyword evidence="13" id="KW-0675">Receptor</keyword>
<keyword evidence="9 18" id="KW-0067">ATP-binding</keyword>
<keyword evidence="23" id="KW-1185">Reference proteome</keyword>
<name>A0A1U7ZP73_NELNU</name>
<dbReference type="Pfam" id="PF07714">
    <property type="entry name" value="PK_Tyr_Ser-Thr"/>
    <property type="match status" value="2"/>
</dbReference>
<evidence type="ECO:0000256" key="17">
    <source>
        <dbReference type="PROSITE-ProRule" id="PRU00206"/>
    </source>
</evidence>
<accession>A0A1U7ZP73</accession>
<evidence type="ECO:0000256" key="8">
    <source>
        <dbReference type="ARBA" id="ARBA00022777"/>
    </source>
</evidence>
<feature type="signal peptide" evidence="20">
    <location>
        <begin position="1"/>
        <end position="32"/>
    </location>
</feature>
<evidence type="ECO:0000256" key="19">
    <source>
        <dbReference type="SAM" id="Phobius"/>
    </source>
</evidence>
<keyword evidence="3" id="KW-0723">Serine/threonine-protein kinase</keyword>
<evidence type="ECO:0000256" key="11">
    <source>
        <dbReference type="ARBA" id="ARBA00023136"/>
    </source>
</evidence>
<comment type="catalytic activity">
    <reaction evidence="16">
        <text>L-seryl-[protein] + ATP = O-phospho-L-seryl-[protein] + ADP + H(+)</text>
        <dbReference type="Rhea" id="RHEA:17989"/>
        <dbReference type="Rhea" id="RHEA-COMP:9863"/>
        <dbReference type="Rhea" id="RHEA-COMP:11604"/>
        <dbReference type="ChEBI" id="CHEBI:15378"/>
        <dbReference type="ChEBI" id="CHEBI:29999"/>
        <dbReference type="ChEBI" id="CHEBI:30616"/>
        <dbReference type="ChEBI" id="CHEBI:83421"/>
        <dbReference type="ChEBI" id="CHEBI:456216"/>
        <dbReference type="EC" id="2.7.11.1"/>
    </reaction>
</comment>
<evidence type="ECO:0000256" key="13">
    <source>
        <dbReference type="ARBA" id="ARBA00023170"/>
    </source>
</evidence>
<dbReference type="SMART" id="SM00220">
    <property type="entry name" value="S_TKc"/>
    <property type="match status" value="1"/>
</dbReference>
<dbReference type="PANTHER" id="PTHR47460:SF1">
    <property type="entry name" value="SERINE_THREONINE-PROTEIN KINASE-LIKE PROTEIN ACR4"/>
    <property type="match status" value="1"/>
</dbReference>
<evidence type="ECO:0000256" key="20">
    <source>
        <dbReference type="SAM" id="SignalP"/>
    </source>
</evidence>
<dbReference type="Gene3D" id="1.10.510.10">
    <property type="entry name" value="Transferase(Phosphotransferase) domain 1"/>
    <property type="match status" value="2"/>
</dbReference>
<evidence type="ECO:0000256" key="4">
    <source>
        <dbReference type="ARBA" id="ARBA00022679"/>
    </source>
</evidence>
<evidence type="ECO:0000256" key="16">
    <source>
        <dbReference type="ARBA" id="ARBA00048679"/>
    </source>
</evidence>
<sequence length="781" mass="84070">MELRNMLSCGLHSSPSLMLLLLLLSMAGGGLGYGSMGPVSAAFGDDGFFCAIDASGKQEIICWAKNSSLSSSASSSFSGLPPMAALTGGEGFMCGLAANTSQPYCWNNVSSGSDLVPLGYRNNAYSHIAAGQNHVCAIRGSYFSNIDSGIVDCWEIRRRPNNTLISVYSSAFSDPNVNSLVFRKIVSGEGFSCSGVREGGLVCWGPKSSSIGVSETSDIFVTLASGRDSLCGILAGSDEVKCWGNSSSFNMPPVGTRFVALTSGARHFCGIRKDDHEIECWGSVNASSVPKGSGFMAIASSDFTTCGVREADLILDCWGVQPLQGPSQPDYSAPLQLCSPGLCTVGSCGEGKFAFNASMFNVPDLSSLCVRKELKICSPCGLNCSEGFFPSSVCTENADRVCTACSLCQNSSCWDVCGFTSSSSSSSSSSRKKHRQHQIMVLVVIIGSSVSGFALLLIGWCLVPRVIAPTRKEKRGESQCTSCMGKPEVKSDINTDPQPPQSMATCIGTTQVFRLSELKDATNGFKEFNELGRGSYGFVYKAVLSDGLQVAVKRANAATIIHTNSRDFEAELEILCKIRHCNIVNLLGYCAEMGERLLVYEYMLHGTLYDHLHGGLSPLNWNLRLKICMQAARGLEYLHKDAVPPIVHRDVKSSNILLDAEWGARIADFGLLSSIDRDLNGDFKTDVYSFGIVLLEILSGRKAYDKDNVPSSIVDWALPLIRKGKAAAIIDRNEDLPRNVEPLLKLADIAELAMKEDPSERPTMSDMALWLEQIVRGGLTF</sequence>
<feature type="domain" description="Protein kinase" evidence="21">
    <location>
        <begin position="525"/>
        <end position="771"/>
    </location>
</feature>
<keyword evidence="8" id="KW-0418">Kinase</keyword>
<evidence type="ECO:0000256" key="12">
    <source>
        <dbReference type="ARBA" id="ARBA00023157"/>
    </source>
</evidence>
<evidence type="ECO:0000313" key="23">
    <source>
        <dbReference type="Proteomes" id="UP000189703"/>
    </source>
</evidence>